<name>A0ABU8KLT7_9HYPH</name>
<feature type="repeat" description="TPR" evidence="3">
    <location>
        <begin position="766"/>
        <end position="799"/>
    </location>
</feature>
<evidence type="ECO:0000313" key="6">
    <source>
        <dbReference type="Proteomes" id="UP001366503"/>
    </source>
</evidence>
<keyword evidence="1" id="KW-0677">Repeat</keyword>
<feature type="repeat" description="TPR" evidence="3">
    <location>
        <begin position="111"/>
        <end position="144"/>
    </location>
</feature>
<dbReference type="InterPro" id="IPR050498">
    <property type="entry name" value="Ycf3"/>
</dbReference>
<proteinExistence type="predicted"/>
<comment type="caution">
    <text evidence="5">The sequence shown here is derived from an EMBL/GenBank/DDBJ whole genome shotgun (WGS) entry which is preliminary data.</text>
</comment>
<feature type="repeat" description="TPR" evidence="3">
    <location>
        <begin position="944"/>
        <end position="977"/>
    </location>
</feature>
<dbReference type="Pfam" id="PF13432">
    <property type="entry name" value="TPR_16"/>
    <property type="match status" value="5"/>
</dbReference>
<evidence type="ECO:0000256" key="4">
    <source>
        <dbReference type="SAM" id="MobiDB-lite"/>
    </source>
</evidence>
<evidence type="ECO:0000256" key="3">
    <source>
        <dbReference type="PROSITE-ProRule" id="PRU00339"/>
    </source>
</evidence>
<dbReference type="Pfam" id="PF13414">
    <property type="entry name" value="TPR_11"/>
    <property type="match status" value="1"/>
</dbReference>
<dbReference type="InterPro" id="IPR011990">
    <property type="entry name" value="TPR-like_helical_dom_sf"/>
</dbReference>
<dbReference type="PANTHER" id="PTHR44858:SF1">
    <property type="entry name" value="UDP-N-ACETYLGLUCOSAMINE--PEPTIDE N-ACETYLGLUCOSAMINYLTRANSFERASE SPINDLY-RELATED"/>
    <property type="match status" value="1"/>
</dbReference>
<feature type="region of interest" description="Disordered" evidence="4">
    <location>
        <begin position="421"/>
        <end position="458"/>
    </location>
</feature>
<dbReference type="PROSITE" id="PS50293">
    <property type="entry name" value="TPR_REGION"/>
    <property type="match status" value="3"/>
</dbReference>
<evidence type="ECO:0000256" key="1">
    <source>
        <dbReference type="ARBA" id="ARBA00022737"/>
    </source>
</evidence>
<feature type="repeat" description="TPR" evidence="3">
    <location>
        <begin position="339"/>
        <end position="372"/>
    </location>
</feature>
<feature type="repeat" description="TPR" evidence="3">
    <location>
        <begin position="271"/>
        <end position="304"/>
    </location>
</feature>
<feature type="region of interest" description="Disordered" evidence="4">
    <location>
        <begin position="672"/>
        <end position="697"/>
    </location>
</feature>
<evidence type="ECO:0000256" key="2">
    <source>
        <dbReference type="ARBA" id="ARBA00022803"/>
    </source>
</evidence>
<dbReference type="RefSeq" id="WP_337097236.1">
    <property type="nucleotide sequence ID" value="NZ_JAPYKO010000042.1"/>
</dbReference>
<evidence type="ECO:0000313" key="5">
    <source>
        <dbReference type="EMBL" id="MEI9406671.1"/>
    </source>
</evidence>
<keyword evidence="6" id="KW-1185">Reference proteome</keyword>
<feature type="repeat" description="TPR" evidence="3">
    <location>
        <begin position="978"/>
        <end position="1011"/>
    </location>
</feature>
<dbReference type="SMART" id="SM00028">
    <property type="entry name" value="TPR"/>
    <property type="match status" value="20"/>
</dbReference>
<feature type="compositionally biased region" description="Polar residues" evidence="4">
    <location>
        <begin position="421"/>
        <end position="435"/>
    </location>
</feature>
<feature type="repeat" description="TPR" evidence="3">
    <location>
        <begin position="732"/>
        <end position="765"/>
    </location>
</feature>
<feature type="repeat" description="TPR" evidence="3">
    <location>
        <begin position="145"/>
        <end position="178"/>
    </location>
</feature>
<dbReference type="Gene3D" id="1.25.40.10">
    <property type="entry name" value="Tetratricopeptide repeat domain"/>
    <property type="match status" value="10"/>
</dbReference>
<feature type="repeat" description="TPR" evidence="3">
    <location>
        <begin position="698"/>
        <end position="731"/>
    </location>
</feature>
<accession>A0ABU8KLT7</accession>
<feature type="region of interest" description="Disordered" evidence="4">
    <location>
        <begin position="633"/>
        <end position="656"/>
    </location>
</feature>
<feature type="repeat" description="TPR" evidence="3">
    <location>
        <begin position="77"/>
        <end position="110"/>
    </location>
</feature>
<feature type="repeat" description="TPR" evidence="3">
    <location>
        <begin position="800"/>
        <end position="833"/>
    </location>
</feature>
<organism evidence="5 6">
    <name type="scientific">Mesorhizobium argentiipisi</name>
    <dbReference type="NCBI Taxonomy" id="3015175"/>
    <lineage>
        <taxon>Bacteria</taxon>
        <taxon>Pseudomonadati</taxon>
        <taxon>Pseudomonadota</taxon>
        <taxon>Alphaproteobacteria</taxon>
        <taxon>Hyphomicrobiales</taxon>
        <taxon>Phyllobacteriaceae</taxon>
        <taxon>Mesorhizobium</taxon>
    </lineage>
</organism>
<reference evidence="5 6" key="1">
    <citation type="submission" date="2022-12" db="EMBL/GenBank/DDBJ databases">
        <authorList>
            <person name="Muema E."/>
        </authorList>
    </citation>
    <scope>NUCLEOTIDE SEQUENCE [LARGE SCALE GENOMIC DNA]</scope>
    <source>
        <strain evidence="6">1330</strain>
    </source>
</reference>
<dbReference type="SUPFAM" id="SSF48452">
    <property type="entry name" value="TPR-like"/>
    <property type="match status" value="3"/>
</dbReference>
<protein>
    <submittedName>
        <fullName evidence="5">Tetratricopeptide repeat protein</fullName>
    </submittedName>
</protein>
<dbReference type="InterPro" id="IPR019734">
    <property type="entry name" value="TPR_rpt"/>
</dbReference>
<sequence length="1041" mass="113241">MSRRTGALMRAFVAWVPRGLLLALAGVVVPGAFGSKTFAAGKDYNTCFSESKVSTDRQVAACTAIAEDRGEVPDLRVSAYFVRGLAYAQRNDITHLIADMNEVIALDPTYVRAFTNRAIAWESKGDFDRAIADYTKAIMLTPDDASRYADRARALNKKGEHDRAIADCDKAIDIDPANEMAYGVRGVVWDDMGNAARAQADYDKAESVRNDPIAPYLDRVRSSIAERDRKRAKADCKHIANIDADKGRDCTRLIVEAFGEPSGGATDPNPASAQNAIGVEWQEKGDHTRAIAAFDEAIRLNPASSAFHFNRAKSWALKKDFARAIADLDEAVRRDPANAQAYRVRGMTMAQIGNSREAFADLDKAIAISSDDPESYFERALVWEAKDPDKAIADLDKAIALDPANAGYREKRLSVQISKSRANGQPVLQSPSAAPNQADVPVPAEPQPAKPTPPPTYEPPQLYAKQDNSDAIAWNLQSGLQAMQVDPNGAIDTFSFVIGLDPYNADAYYDRSIAEALVGNFDLAMGDCRRAVELDRKRAGTCWENLPGEQSKPTAKQPSRDPATAKTLLERAQMRLSKYGVDGALLDFDKAISLDPENADAYLGRSRARTLKGDHAGAAADCQRAVELDRKRTGSCGKQIAGDESGPASPPDVQQLQPSVAAAVATLAKQLGRGKAKPTGKLPASQTTEPAQATDPRVLSAVRSGETFWDAGKYDQAIEEYEKAIELDPRTASAYVGRGTSLIQKGMYDAAIDDFDKVIELYPTYSDAYIGRAVAWTNKNELDRAIADYSRVIELHPQYAPAYFARGTVWFTKGGCEPAIADFDQALKLDPKLAIVRKGRKLAIMARDEAKASKTSGKATGGAGETATRPSWTSLAAQTFNKGQALYGKDDYDGAIVLYGKAISFFPSFHDAYLARAMAWESKHDYAHAIADYSQAIALDPNNAETYHSRGQNRSFQGDDDGALADYEKAISLNPAHARVYADRGLIWMGRHEDAAAMRDFEKALSLDRNSSLAYLGRGVIRTSRADYDGAISDLNQAVKL</sequence>
<dbReference type="PROSITE" id="PS50005">
    <property type="entry name" value="TPR"/>
    <property type="match status" value="13"/>
</dbReference>
<dbReference type="Proteomes" id="UP001366503">
    <property type="component" value="Unassembled WGS sequence"/>
</dbReference>
<feature type="compositionally biased region" description="Pro residues" evidence="4">
    <location>
        <begin position="443"/>
        <end position="458"/>
    </location>
</feature>
<dbReference type="EMBL" id="JAPYKO010000042">
    <property type="protein sequence ID" value="MEI9406671.1"/>
    <property type="molecule type" value="Genomic_DNA"/>
</dbReference>
<gene>
    <name evidence="5" type="ORF">O7A05_31610</name>
</gene>
<keyword evidence="2 3" id="KW-0802">TPR repeat</keyword>
<feature type="repeat" description="TPR" evidence="3">
    <location>
        <begin position="910"/>
        <end position="943"/>
    </location>
</feature>
<dbReference type="PANTHER" id="PTHR44858">
    <property type="entry name" value="TETRATRICOPEPTIDE REPEAT PROTEIN 6"/>
    <property type="match status" value="1"/>
</dbReference>
<feature type="repeat" description="TPR" evidence="3">
    <location>
        <begin position="565"/>
        <end position="598"/>
    </location>
</feature>